<keyword evidence="2" id="KW-1185">Reference proteome</keyword>
<reference evidence="1 2" key="1">
    <citation type="journal article" date="2011" name="Stand. Genomic Sci.">
        <title>Complete genome sequence of the gliding freshwater bacterium Fluviicola taffensis type strain (RW262).</title>
        <authorList>
            <person name="Woyke T."/>
            <person name="Chertkov O."/>
            <person name="Lapidus A."/>
            <person name="Nolan M."/>
            <person name="Lucas S."/>
            <person name="Del Rio T.G."/>
            <person name="Tice H."/>
            <person name="Cheng J.F."/>
            <person name="Tapia R."/>
            <person name="Han C."/>
            <person name="Goodwin L."/>
            <person name="Pitluck S."/>
            <person name="Liolios K."/>
            <person name="Pagani I."/>
            <person name="Ivanova N."/>
            <person name="Huntemann M."/>
            <person name="Mavromatis K."/>
            <person name="Mikhailova N."/>
            <person name="Pati A."/>
            <person name="Chen A."/>
            <person name="Palaniappan K."/>
            <person name="Land M."/>
            <person name="Hauser L."/>
            <person name="Brambilla E.M."/>
            <person name="Rohde M."/>
            <person name="Mwirichia R."/>
            <person name="Sikorski J."/>
            <person name="Tindall B.J."/>
            <person name="Goker M."/>
            <person name="Bristow J."/>
            <person name="Eisen J.A."/>
            <person name="Markowitz V."/>
            <person name="Hugenholtz P."/>
            <person name="Klenk H.P."/>
            <person name="Kyrpides N.C."/>
        </authorList>
    </citation>
    <scope>NUCLEOTIDE SEQUENCE [LARGE SCALE GENOMIC DNA]</scope>
    <source>
        <strain evidence="2">DSM 16823 / RW262 / RW262</strain>
    </source>
</reference>
<dbReference type="HOGENOM" id="CLU_2769811_0_0_10"/>
<proteinExistence type="predicted"/>
<reference evidence="2" key="2">
    <citation type="submission" date="2011-02" db="EMBL/GenBank/DDBJ databases">
        <title>The complete genome of Fluviicola taffensis DSM 16823.</title>
        <authorList>
            <consortium name="US DOE Joint Genome Institute (JGI-PGF)"/>
            <person name="Lucas S."/>
            <person name="Copeland A."/>
            <person name="Lapidus A."/>
            <person name="Bruce D."/>
            <person name="Goodwin L."/>
            <person name="Pitluck S."/>
            <person name="Kyrpides N."/>
            <person name="Mavromatis K."/>
            <person name="Ivanova N."/>
            <person name="Mikhailova N."/>
            <person name="Pagani I."/>
            <person name="Chertkov O."/>
            <person name="Detter J.C."/>
            <person name="Han C."/>
            <person name="Tapia R."/>
            <person name="Land M."/>
            <person name="Hauser L."/>
            <person name="Markowitz V."/>
            <person name="Cheng J.-F."/>
            <person name="Hugenholtz P."/>
            <person name="Woyke T."/>
            <person name="Wu D."/>
            <person name="Tindall B."/>
            <person name="Pomrenke H.G."/>
            <person name="Brambilla E."/>
            <person name="Klenk H.-P."/>
            <person name="Eisen J.A."/>
        </authorList>
    </citation>
    <scope>NUCLEOTIDE SEQUENCE [LARGE SCALE GENOMIC DNA]</scope>
    <source>
        <strain evidence="2">DSM 16823 / RW262 / RW262</strain>
    </source>
</reference>
<dbReference type="AlphaFoldDB" id="F2IGG8"/>
<organism evidence="1 2">
    <name type="scientific">Fluviicola taffensis (strain DSM 16823 / NCIMB 13979 / RW262)</name>
    <dbReference type="NCBI Taxonomy" id="755732"/>
    <lineage>
        <taxon>Bacteria</taxon>
        <taxon>Pseudomonadati</taxon>
        <taxon>Bacteroidota</taxon>
        <taxon>Flavobacteriia</taxon>
        <taxon>Flavobacteriales</taxon>
        <taxon>Crocinitomicaceae</taxon>
        <taxon>Fluviicola</taxon>
    </lineage>
</organism>
<gene>
    <name evidence="1" type="ordered locus">Fluta_0569</name>
</gene>
<sequence length="69" mass="8376">MYHINPAVIKSILASMSQKEFSIHMRFIRRQVPKCVPGSNRRQMFLNLYQWCVAKQQKEISDIQRRYYL</sequence>
<dbReference type="EMBL" id="CP002542">
    <property type="protein sequence ID" value="AEA42574.1"/>
    <property type="molecule type" value="Genomic_DNA"/>
</dbReference>
<evidence type="ECO:0000313" key="2">
    <source>
        <dbReference type="Proteomes" id="UP000007463"/>
    </source>
</evidence>
<dbReference type="KEGG" id="fte:Fluta_0569"/>
<evidence type="ECO:0000313" key="1">
    <source>
        <dbReference type="EMBL" id="AEA42574.1"/>
    </source>
</evidence>
<dbReference type="Proteomes" id="UP000007463">
    <property type="component" value="Chromosome"/>
</dbReference>
<dbReference type="RefSeq" id="WP_013685347.1">
    <property type="nucleotide sequence ID" value="NC_015321.1"/>
</dbReference>
<name>F2IGG8_FLUTR</name>
<protein>
    <submittedName>
        <fullName evidence="1">Uncharacterized protein</fullName>
    </submittedName>
</protein>
<accession>F2IGG8</accession>
<dbReference type="OrthoDB" id="1476822at2"/>